<dbReference type="Pfam" id="PF04081">
    <property type="entry name" value="DNA_pol_delta_4"/>
    <property type="match status" value="1"/>
</dbReference>
<dbReference type="AlphaFoldDB" id="A0AAW0Z123"/>
<feature type="compositionally biased region" description="Polar residues" evidence="1">
    <location>
        <begin position="1"/>
        <end position="11"/>
    </location>
</feature>
<protein>
    <recommendedName>
        <fullName evidence="4">DNA polymerase delta subunit 4</fullName>
    </recommendedName>
</protein>
<dbReference type="GeneID" id="92179431"/>
<evidence type="ECO:0000313" key="3">
    <source>
        <dbReference type="Proteomes" id="UP001388673"/>
    </source>
</evidence>
<organism evidence="2 3">
    <name type="scientific">Kwoniella newhampshirensis</name>
    <dbReference type="NCBI Taxonomy" id="1651941"/>
    <lineage>
        <taxon>Eukaryota</taxon>
        <taxon>Fungi</taxon>
        <taxon>Dikarya</taxon>
        <taxon>Basidiomycota</taxon>
        <taxon>Agaricomycotina</taxon>
        <taxon>Tremellomycetes</taxon>
        <taxon>Tremellales</taxon>
        <taxon>Cryptococcaceae</taxon>
        <taxon>Kwoniella</taxon>
    </lineage>
</organism>
<keyword evidence="3" id="KW-1185">Reference proteome</keyword>
<sequence length="187" mass="20882">MPAKKATSSGGARSKRAAGLQQPILSFQSQRKPSFTSDKSKPTTTAGKRSRPALETTPSIPEVEIEASPEIEVEEVGNRDVVDTGKRRQLDVKSKEWKGLMKEANEAMGGMKPIHAGPDTHNNVHHILRVFDMTSKYGPCVGVTRLQRWERAKKWGLNPPEEIRTILTTEQGEDDVTYRENVLYGWV</sequence>
<evidence type="ECO:0000313" key="2">
    <source>
        <dbReference type="EMBL" id="KAK8861353.1"/>
    </source>
</evidence>
<name>A0AAW0Z123_9TREE</name>
<dbReference type="PANTHER" id="PTHR14303">
    <property type="entry name" value="DNA POLYMERASE DELTA SUBUNIT 4"/>
    <property type="match status" value="1"/>
</dbReference>
<dbReference type="InterPro" id="IPR007218">
    <property type="entry name" value="DNA_pol_delta_4"/>
</dbReference>
<proteinExistence type="predicted"/>
<dbReference type="PANTHER" id="PTHR14303:SF0">
    <property type="entry name" value="DNA POLYMERASE DELTA SUBUNIT 4"/>
    <property type="match status" value="1"/>
</dbReference>
<dbReference type="KEGG" id="kne:92179431"/>
<evidence type="ECO:0008006" key="4">
    <source>
        <dbReference type="Google" id="ProtNLM"/>
    </source>
</evidence>
<dbReference type="GO" id="GO:0043625">
    <property type="term" value="C:delta DNA polymerase complex"/>
    <property type="evidence" value="ECO:0007669"/>
    <property type="project" value="TreeGrafter"/>
</dbReference>
<dbReference type="RefSeq" id="XP_066803978.1">
    <property type="nucleotide sequence ID" value="XM_066945289.1"/>
</dbReference>
<evidence type="ECO:0000256" key="1">
    <source>
        <dbReference type="SAM" id="MobiDB-lite"/>
    </source>
</evidence>
<dbReference type="GO" id="GO:0000731">
    <property type="term" value="P:DNA synthesis involved in DNA repair"/>
    <property type="evidence" value="ECO:0007669"/>
    <property type="project" value="InterPro"/>
</dbReference>
<dbReference type="GO" id="GO:0003887">
    <property type="term" value="F:DNA-directed DNA polymerase activity"/>
    <property type="evidence" value="ECO:0007669"/>
    <property type="project" value="TreeGrafter"/>
</dbReference>
<reference evidence="2 3" key="1">
    <citation type="journal article" date="2024" name="bioRxiv">
        <title>Comparative genomics of Cryptococcus and Kwoniella reveals pathogenesis evolution and contrasting karyotype dynamics via intercentromeric recombination or chromosome fusion.</title>
        <authorList>
            <person name="Coelho M.A."/>
            <person name="David-Palma M."/>
            <person name="Shea T."/>
            <person name="Bowers K."/>
            <person name="McGinley-Smith S."/>
            <person name="Mohammad A.W."/>
            <person name="Gnirke A."/>
            <person name="Yurkov A.M."/>
            <person name="Nowrousian M."/>
            <person name="Sun S."/>
            <person name="Cuomo C.A."/>
            <person name="Heitman J."/>
        </authorList>
    </citation>
    <scope>NUCLEOTIDE SEQUENCE [LARGE SCALE GENOMIC DNA]</scope>
    <source>
        <strain evidence="2 3">CBS 13917</strain>
    </source>
</reference>
<dbReference type="Proteomes" id="UP001388673">
    <property type="component" value="Unassembled WGS sequence"/>
</dbReference>
<dbReference type="GO" id="GO:0006261">
    <property type="term" value="P:DNA-templated DNA replication"/>
    <property type="evidence" value="ECO:0007669"/>
    <property type="project" value="TreeGrafter"/>
</dbReference>
<comment type="caution">
    <text evidence="2">The sequence shown here is derived from an EMBL/GenBank/DDBJ whole genome shotgun (WGS) entry which is preliminary data.</text>
</comment>
<feature type="region of interest" description="Disordered" evidence="1">
    <location>
        <begin position="1"/>
        <end position="59"/>
    </location>
</feature>
<feature type="compositionally biased region" description="Polar residues" evidence="1">
    <location>
        <begin position="23"/>
        <end position="47"/>
    </location>
</feature>
<accession>A0AAW0Z123</accession>
<gene>
    <name evidence="2" type="ORF">IAR55_002172</name>
</gene>
<dbReference type="EMBL" id="JBCAWK010000004">
    <property type="protein sequence ID" value="KAK8861353.1"/>
    <property type="molecule type" value="Genomic_DNA"/>
</dbReference>